<dbReference type="EMBL" id="JAANYN010000015">
    <property type="protein sequence ID" value="NHE59616.1"/>
    <property type="molecule type" value="Genomic_DNA"/>
</dbReference>
<evidence type="ECO:0000313" key="2">
    <source>
        <dbReference type="EMBL" id="NHE59616.1"/>
    </source>
</evidence>
<dbReference type="Proteomes" id="UP000649799">
    <property type="component" value="Unassembled WGS sequence"/>
</dbReference>
<dbReference type="InterPro" id="IPR001763">
    <property type="entry name" value="Rhodanese-like_dom"/>
</dbReference>
<dbReference type="InterPro" id="IPR017946">
    <property type="entry name" value="PLC-like_Pdiesterase_TIM-brl"/>
</dbReference>
<dbReference type="Gene3D" id="3.40.250.10">
    <property type="entry name" value="Rhodanese-like domain"/>
    <property type="match status" value="1"/>
</dbReference>
<keyword evidence="3" id="KW-1185">Reference proteome</keyword>
<dbReference type="PANTHER" id="PTHR44086">
    <property type="entry name" value="THIOSULFATE SULFURTRANSFERASE RDL2, MITOCHONDRIAL-RELATED"/>
    <property type="match status" value="1"/>
</dbReference>
<dbReference type="PROSITE" id="PS50007">
    <property type="entry name" value="PIPLC_X_DOMAIN"/>
    <property type="match status" value="1"/>
</dbReference>
<dbReference type="CDD" id="cd08589">
    <property type="entry name" value="PI-PLCc_SaPLC1_like"/>
    <property type="match status" value="1"/>
</dbReference>
<dbReference type="Pfam" id="PF00581">
    <property type="entry name" value="Rhodanese"/>
    <property type="match status" value="1"/>
</dbReference>
<sequence>MYFRLLVFAVFSIICSCGQKPTELPEPVSINHLQFIGSHNSYKKAIPQVIMDQISSENPGLAASLDYSHPGIWQQLDMGLRLLELDVYHDPEGGRFSKPLGLKMTGEEIDPDFDTPGFKVFHVQDIDYRSHHPLLEDYLKELKSWSDLHPNHLPVFITLNAKDQNYPEKGLTEALPFDKQAFQALDQVIFYHLGKEKLIRPADVTGSQPDLRTAIATNGWPELEDAKGKFIWILDEKAKKQEAYLSSLEAREAGVFFVTVSEDHPMAGIFILNDPVRQQAQIRDLVEKGYLVRTRADSDTQEARANDTQRRDKAFESGAQLISTDYYIPDQRWDSRYQVVFEKSSYTRINPFNTGKNLENFTFDEENEGVIGLDPQTFSLAEAQIDPLVLDVRTQAEVDEGIITGASHIDFLQEGFQQKIEELDLNKERPVLVYCKVGGRSAKAAEQLMDAGFKNVYHLEGGIDLWKSEGFPVVP</sequence>
<dbReference type="SMART" id="SM00450">
    <property type="entry name" value="RHOD"/>
    <property type="match status" value="1"/>
</dbReference>
<dbReference type="PROSITE" id="PS50206">
    <property type="entry name" value="RHODANESE_3"/>
    <property type="match status" value="1"/>
</dbReference>
<dbReference type="Pfam" id="PF16670">
    <property type="entry name" value="PI-PLC-C1"/>
    <property type="match status" value="1"/>
</dbReference>
<dbReference type="PROSITE" id="PS51257">
    <property type="entry name" value="PROKAR_LIPOPROTEIN"/>
    <property type="match status" value="1"/>
</dbReference>
<dbReference type="SUPFAM" id="SSF52821">
    <property type="entry name" value="Rhodanese/Cell cycle control phosphatase"/>
    <property type="match status" value="1"/>
</dbReference>
<dbReference type="CDD" id="cd00158">
    <property type="entry name" value="RHOD"/>
    <property type="match status" value="1"/>
</dbReference>
<protein>
    <recommendedName>
        <fullName evidence="1">Rhodanese domain-containing protein</fullName>
    </recommendedName>
</protein>
<dbReference type="InterPro" id="IPR032075">
    <property type="entry name" value="PI-PLC-C1"/>
</dbReference>
<dbReference type="Gene3D" id="3.20.20.190">
    <property type="entry name" value="Phosphatidylinositol (PI) phosphodiesterase"/>
    <property type="match status" value="1"/>
</dbReference>
<evidence type="ECO:0000313" key="3">
    <source>
        <dbReference type="Proteomes" id="UP000649799"/>
    </source>
</evidence>
<name>A0ABX0HCJ9_9BACT</name>
<organism evidence="2 3">
    <name type="scientific">Cyclobacterium plantarum</name>
    <dbReference type="NCBI Taxonomy" id="2716263"/>
    <lineage>
        <taxon>Bacteria</taxon>
        <taxon>Pseudomonadati</taxon>
        <taxon>Bacteroidota</taxon>
        <taxon>Cytophagia</taxon>
        <taxon>Cytophagales</taxon>
        <taxon>Cyclobacteriaceae</taxon>
        <taxon>Cyclobacterium</taxon>
    </lineage>
</organism>
<comment type="caution">
    <text evidence="2">The sequence shown here is derived from an EMBL/GenBank/DDBJ whole genome shotgun (WGS) entry which is preliminary data.</text>
</comment>
<feature type="domain" description="Rhodanese" evidence="1">
    <location>
        <begin position="383"/>
        <end position="475"/>
    </location>
</feature>
<evidence type="ECO:0000259" key="1">
    <source>
        <dbReference type="PROSITE" id="PS50206"/>
    </source>
</evidence>
<dbReference type="InterPro" id="IPR036873">
    <property type="entry name" value="Rhodanese-like_dom_sf"/>
</dbReference>
<dbReference type="RefSeq" id="WP_166151201.1">
    <property type="nucleotide sequence ID" value="NZ_JAANYN010000015.1"/>
</dbReference>
<dbReference type="SUPFAM" id="SSF51695">
    <property type="entry name" value="PLC-like phosphodiesterases"/>
    <property type="match status" value="1"/>
</dbReference>
<dbReference type="PANTHER" id="PTHR44086:SF10">
    <property type="entry name" value="THIOSULFATE SULFURTRANSFERASE_RHODANESE-LIKE DOMAIN-CONTAINING PROTEIN 3"/>
    <property type="match status" value="1"/>
</dbReference>
<gene>
    <name evidence="2" type="ORF">G9Q97_22635</name>
</gene>
<accession>A0ABX0HCJ9</accession>
<proteinExistence type="predicted"/>
<reference evidence="2 3" key="1">
    <citation type="submission" date="2020-03" db="EMBL/GenBank/DDBJ databases">
        <title>Cyclobacterium plantarum sp. nov., a marine bacterium isolated from a coastal-marine wetland.</title>
        <authorList>
            <person name="Sanchez-Porro C."/>
            <person name="Ventosa A."/>
            <person name="Amoozegar M."/>
        </authorList>
    </citation>
    <scope>NUCLEOTIDE SEQUENCE [LARGE SCALE GENOMIC DNA]</scope>
    <source>
        <strain evidence="2 3">GBPx2</strain>
    </source>
</reference>